<sequence>MSAKRQTSLWNSILRPWILEVAMWLSASAILVAICLIMDHANGKAVRDWDLPINLNSLIATLSTVYRALLVAIAAEIISQEKWIYGSRSIFGAVKLLPIVLRQSIPSALAILIIIASFAVGPFAQQSLNTINRDTEIPSDTASIPVSRSAKGIETWYRGGGNLYGVWDLTFDARGTLYTTVTSPTSNDSTIDASCSSGNCTFPSWEPAKGADSKQHITHASVGVCSTCNDVSSLIKQGETWEGLPALRLPKEGMELRLNTDNQYMRVDGGGNLSWAEPVISREKVQSLRWSFTNITVFMMTRDDMPANDEEIRPIAVTCSLYPCLRSYSAYVRNGKLTESLVHSTPMYPDLGEYTGKDLNKKAGISSVPVESYFLAAIQSPCRVEVTASPASRAQEVNTTTVRLFDPAKAPDYPAEEVSDQCVYRFDNFFAGMMGSFFSKELLNGTCLWNPRQGAELDCDKEWWLARLRSQGFNTTVGTITNTFSDIADALTSKFRVGFGRDNGTTESVAGVALQTLSYTSIEWQWLSLPASLLIIETLILIWMIARSWMHRNEERVWKSNVLPLLYYGDRFTGMDGPRFQRTDDVMNRGATSGSLMTTDEMEKDAKHVKVRFVRGLRQDDDS</sequence>
<accession>A0ACC1SXZ2</accession>
<proteinExistence type="predicted"/>
<keyword evidence="2" id="KW-1185">Reference proteome</keyword>
<organism evidence="1 2">
    <name type="scientific">Fusarium decemcellulare</name>
    <dbReference type="NCBI Taxonomy" id="57161"/>
    <lineage>
        <taxon>Eukaryota</taxon>
        <taxon>Fungi</taxon>
        <taxon>Dikarya</taxon>
        <taxon>Ascomycota</taxon>
        <taxon>Pezizomycotina</taxon>
        <taxon>Sordariomycetes</taxon>
        <taxon>Hypocreomycetidae</taxon>
        <taxon>Hypocreales</taxon>
        <taxon>Nectriaceae</taxon>
        <taxon>Fusarium</taxon>
        <taxon>Fusarium decemcellulare species complex</taxon>
    </lineage>
</organism>
<protein>
    <submittedName>
        <fullName evidence="1">Uncharacterized protein</fullName>
    </submittedName>
</protein>
<dbReference type="EMBL" id="JANRMS010000052">
    <property type="protein sequence ID" value="KAJ3548309.1"/>
    <property type="molecule type" value="Genomic_DNA"/>
</dbReference>
<gene>
    <name evidence="1" type="ORF">NM208_g1066</name>
</gene>
<evidence type="ECO:0000313" key="2">
    <source>
        <dbReference type="Proteomes" id="UP001148629"/>
    </source>
</evidence>
<comment type="caution">
    <text evidence="1">The sequence shown here is derived from an EMBL/GenBank/DDBJ whole genome shotgun (WGS) entry which is preliminary data.</text>
</comment>
<evidence type="ECO:0000313" key="1">
    <source>
        <dbReference type="EMBL" id="KAJ3548309.1"/>
    </source>
</evidence>
<name>A0ACC1SXZ2_9HYPO</name>
<reference evidence="1" key="1">
    <citation type="submission" date="2022-08" db="EMBL/GenBank/DDBJ databases">
        <title>Genome Sequence of Fusarium decemcellulare.</title>
        <authorList>
            <person name="Buettner E."/>
        </authorList>
    </citation>
    <scope>NUCLEOTIDE SEQUENCE</scope>
    <source>
        <strain evidence="1">Babe19</strain>
    </source>
</reference>
<dbReference type="Proteomes" id="UP001148629">
    <property type="component" value="Unassembled WGS sequence"/>
</dbReference>